<accession>A0A8H5F1V4</accession>
<evidence type="ECO:0000256" key="1">
    <source>
        <dbReference type="SAM" id="MobiDB-lite"/>
    </source>
</evidence>
<keyword evidence="3" id="KW-1185">Reference proteome</keyword>
<sequence>MARPLTRRAAFTSEEKLYMATLYFRHGYSQEQIRSQMNCSLISVSRAIKLHQKSMGDPQRKSWSSALSDLTSTSTGSESSSDSECDEDAVRSELSLGEPSSGAGVLGKRVREDGRGRGAPGIGDDRADSDYEEDDDEELEEGEIAPPKRKSRRIEPEASASSGVHSSSAGSGVTGSPSTTLVHSTSNQSVAASSQSEAASESAIRLADPNVGQTGILRSPTPELAYPIDPWRRAPDVSLVVSVGGTDYKLHESRICCQSDWFRDVLDEARRNRATNGLVEGPSSRLVPEVSGTEVVGGRAIARPKITWDDNYHGFGGPAVPIVELGGAQGLEEGDWERLMDAVDNAITYFYSPPTLRDTYAVLRAAQLLRFTEYEMWARRRVTDAWSDDLGREWSSLDGACPVEAIEVGRTCGIPGVVRRGMYELLKDEMLGQSVDEDVGSCEDDEAQPKSILKIEDILVLTLARAKLQRAWIKATSQFPASCLPCVADATLPDHDPCLSARPFEVRELHRKLVIQNGLQDEYMNDVIGGLNVLTSLSWREDGVGGLCDGCRQRLDAVWRETRDKLWEDCIRWFGVRR</sequence>
<feature type="region of interest" description="Disordered" evidence="1">
    <location>
        <begin position="53"/>
        <end position="207"/>
    </location>
</feature>
<name>A0A8H5F1V4_9AGAR</name>
<comment type="caution">
    <text evidence="2">The sequence shown here is derived from an EMBL/GenBank/DDBJ whole genome shotgun (WGS) entry which is preliminary data.</text>
</comment>
<dbReference type="OrthoDB" id="2746456at2759"/>
<feature type="compositionally biased region" description="Low complexity" evidence="1">
    <location>
        <begin position="62"/>
        <end position="80"/>
    </location>
</feature>
<evidence type="ECO:0008006" key="4">
    <source>
        <dbReference type="Google" id="ProtNLM"/>
    </source>
</evidence>
<gene>
    <name evidence="2" type="ORF">D9611_010725</name>
</gene>
<proteinExistence type="predicted"/>
<dbReference type="EMBL" id="JAACJK010000169">
    <property type="protein sequence ID" value="KAF5320516.1"/>
    <property type="molecule type" value="Genomic_DNA"/>
</dbReference>
<evidence type="ECO:0000313" key="2">
    <source>
        <dbReference type="EMBL" id="KAF5320516.1"/>
    </source>
</evidence>
<organism evidence="2 3">
    <name type="scientific">Ephemerocybe angulata</name>
    <dbReference type="NCBI Taxonomy" id="980116"/>
    <lineage>
        <taxon>Eukaryota</taxon>
        <taxon>Fungi</taxon>
        <taxon>Dikarya</taxon>
        <taxon>Basidiomycota</taxon>
        <taxon>Agaricomycotina</taxon>
        <taxon>Agaricomycetes</taxon>
        <taxon>Agaricomycetidae</taxon>
        <taxon>Agaricales</taxon>
        <taxon>Agaricineae</taxon>
        <taxon>Psathyrellaceae</taxon>
        <taxon>Ephemerocybe</taxon>
    </lineage>
</organism>
<dbReference type="Proteomes" id="UP000541558">
    <property type="component" value="Unassembled WGS sequence"/>
</dbReference>
<feature type="compositionally biased region" description="Low complexity" evidence="1">
    <location>
        <begin position="158"/>
        <end position="203"/>
    </location>
</feature>
<evidence type="ECO:0000313" key="3">
    <source>
        <dbReference type="Proteomes" id="UP000541558"/>
    </source>
</evidence>
<reference evidence="2 3" key="1">
    <citation type="journal article" date="2020" name="ISME J.">
        <title>Uncovering the hidden diversity of litter-decomposition mechanisms in mushroom-forming fungi.</title>
        <authorList>
            <person name="Floudas D."/>
            <person name="Bentzer J."/>
            <person name="Ahren D."/>
            <person name="Johansson T."/>
            <person name="Persson P."/>
            <person name="Tunlid A."/>
        </authorList>
    </citation>
    <scope>NUCLEOTIDE SEQUENCE [LARGE SCALE GENOMIC DNA]</scope>
    <source>
        <strain evidence="2 3">CBS 175.51</strain>
    </source>
</reference>
<dbReference type="AlphaFoldDB" id="A0A8H5F1V4"/>
<feature type="compositionally biased region" description="Acidic residues" evidence="1">
    <location>
        <begin position="130"/>
        <end position="143"/>
    </location>
</feature>
<protein>
    <recommendedName>
        <fullName evidence="4">BTB domain-containing protein</fullName>
    </recommendedName>
</protein>